<keyword evidence="7" id="KW-0677">Repeat</keyword>
<comment type="caution">
    <text evidence="19">The sequence shown here is derived from an EMBL/GenBank/DDBJ whole genome shotgun (WGS) entry which is preliminary data.</text>
</comment>
<evidence type="ECO:0000256" key="13">
    <source>
        <dbReference type="ARBA" id="ARBA00023136"/>
    </source>
</evidence>
<evidence type="ECO:0000256" key="15">
    <source>
        <dbReference type="ARBA" id="ARBA00023239"/>
    </source>
</evidence>
<dbReference type="Pfam" id="PF00211">
    <property type="entry name" value="Guanylate_cyc"/>
    <property type="match status" value="2"/>
</dbReference>
<evidence type="ECO:0000256" key="12">
    <source>
        <dbReference type="ARBA" id="ARBA00022998"/>
    </source>
</evidence>
<sequence length="961" mass="110837">MSLDQDNMARASNTAEILTKQFRDTMRRNNIDSIDCNDPWSWKRFKQELINFFVHDESTDDEVNELFPKYRTRLQNNFFVSLLMLNIIFNLIVMVVAFLTKAGNEQPSVLLLHGTALIIFSMFLVISYIDEHLLRPRISRTMASLTVLMTMIFSEYGTELLQMYDDESFSKERIRPTVFIIIANHILLPFPSRKPAIVSTILIIILELIISLRRFDLSSSNVNLIIRFTISDFIFYLYATLFGLYMSRLLEIITKKAFKNHHKYIKSKFNIYQEQEQQERLLNSCFPRHLIEDVRKDLKETIRVLDKNVKIIQSPFKKLYVKKYDNVSVLYADIVNSMLLTTKLNANELVETLNEMFGSFDECADRNKCLRIKLLGDCYYCVSGLPKFDPQHAFNCVRMGLDMIDIINGVRSMKNININMRIGIHSGMVLSGIIGVHKWQFDIWSEDSILASSMEHNGVPGFVHITQETLDELPEIAQQKFIIEERNVNDRLGYLIKRKKSCNSLEQINSPFNNQKQANRLKENVSKLRRRSSFSTVRLQNLNLFQESSVIKREVDKGKAHSFIEQEVEQMPLSFKSSNFSSLHGIHPVFLTFKESKSTNSHTNCAILTMTGVSVFIRINLWLKCVLHFAGLFAFFGLLLNQCSIYQILMLHQDLSKQWVSYAGFDATFSHFYYVFMVVSILCIIDRQVEYIFRLDFKLSKRLEHEDQESHIMSEINEILLKNILPAYVAQKFLNNSLTLTDDFYSESYQFCAVMFASIPNYSDFYSEDILNGDGIKCLQLLNEIICDFDQHLSDIRFLRIEKIKTIGSTYMAAAGLQPGRGSNGSTNSLEDERAHVLSLLRFAIKLMETLKSINKDALQDFKLRIGIAVGPVVAGIVGASKPQYDIWGDTVNVASRMESTGVIGRIQITCETAQIVTNNEYQSEFQLEQRGPIQVKGKGNLVTYLVKSKYDFEEKEITYV</sequence>
<name>A0A9Q0RSB0_BLOTA</name>
<comment type="catalytic activity">
    <reaction evidence="1">
        <text>ATP = 3',5'-cyclic AMP + diphosphate</text>
        <dbReference type="Rhea" id="RHEA:15389"/>
        <dbReference type="ChEBI" id="CHEBI:30616"/>
        <dbReference type="ChEBI" id="CHEBI:33019"/>
        <dbReference type="ChEBI" id="CHEBI:58165"/>
        <dbReference type="EC" id="4.6.1.1"/>
    </reaction>
</comment>
<keyword evidence="11 17" id="KW-1133">Transmembrane helix</keyword>
<proteinExistence type="inferred from homology"/>
<keyword evidence="14" id="KW-0325">Glycoprotein</keyword>
<feature type="domain" description="Guanylate cyclase" evidence="18">
    <location>
        <begin position="328"/>
        <end position="455"/>
    </location>
</feature>
<evidence type="ECO:0000256" key="6">
    <source>
        <dbReference type="ARBA" id="ARBA00022723"/>
    </source>
</evidence>
<evidence type="ECO:0000256" key="7">
    <source>
        <dbReference type="ARBA" id="ARBA00022737"/>
    </source>
</evidence>
<dbReference type="GO" id="GO:0004016">
    <property type="term" value="F:adenylate cyclase activity"/>
    <property type="evidence" value="ECO:0007669"/>
    <property type="project" value="UniProtKB-EC"/>
</dbReference>
<comment type="cofactor">
    <cofactor evidence="2">
        <name>Mg(2+)</name>
        <dbReference type="ChEBI" id="CHEBI:18420"/>
    </cofactor>
</comment>
<feature type="transmembrane region" description="Helical" evidence="17">
    <location>
        <begin position="671"/>
        <end position="693"/>
    </location>
</feature>
<dbReference type="SMART" id="SM00044">
    <property type="entry name" value="CYCc"/>
    <property type="match status" value="2"/>
</dbReference>
<dbReference type="GO" id="GO:0005524">
    <property type="term" value="F:ATP binding"/>
    <property type="evidence" value="ECO:0007669"/>
    <property type="project" value="UniProtKB-KW"/>
</dbReference>
<feature type="transmembrane region" description="Helical" evidence="17">
    <location>
        <begin position="606"/>
        <end position="623"/>
    </location>
</feature>
<evidence type="ECO:0000256" key="9">
    <source>
        <dbReference type="ARBA" id="ARBA00022840"/>
    </source>
</evidence>
<keyword evidence="12" id="KW-0115">cAMP biosynthesis</keyword>
<dbReference type="PROSITE" id="PS00452">
    <property type="entry name" value="GUANYLATE_CYCLASE_1"/>
    <property type="match status" value="1"/>
</dbReference>
<keyword evidence="10" id="KW-0460">Magnesium</keyword>
<dbReference type="Pfam" id="PF16214">
    <property type="entry name" value="AC_N"/>
    <property type="match status" value="1"/>
</dbReference>
<dbReference type="OMA" id="CAMFDMI"/>
<evidence type="ECO:0000256" key="2">
    <source>
        <dbReference type="ARBA" id="ARBA00001946"/>
    </source>
</evidence>
<dbReference type="GO" id="GO:0035556">
    <property type="term" value="P:intracellular signal transduction"/>
    <property type="evidence" value="ECO:0007669"/>
    <property type="project" value="InterPro"/>
</dbReference>
<dbReference type="InterPro" id="IPR032628">
    <property type="entry name" value="AC_N"/>
</dbReference>
<feature type="domain" description="Guanylate cyclase" evidence="18">
    <location>
        <begin position="753"/>
        <end position="899"/>
    </location>
</feature>
<dbReference type="GO" id="GO:0046872">
    <property type="term" value="F:metal ion binding"/>
    <property type="evidence" value="ECO:0007669"/>
    <property type="project" value="UniProtKB-KW"/>
</dbReference>
<feature type="transmembrane region" description="Helical" evidence="17">
    <location>
        <begin position="196"/>
        <end position="212"/>
    </location>
</feature>
<dbReference type="InterPro" id="IPR029787">
    <property type="entry name" value="Nucleotide_cyclase"/>
</dbReference>
<dbReference type="InterPro" id="IPR001054">
    <property type="entry name" value="A/G_cyclase"/>
</dbReference>
<evidence type="ECO:0000259" key="18">
    <source>
        <dbReference type="PROSITE" id="PS50125"/>
    </source>
</evidence>
<dbReference type="CDD" id="cd07302">
    <property type="entry name" value="CHD"/>
    <property type="match status" value="2"/>
</dbReference>
<evidence type="ECO:0000256" key="11">
    <source>
        <dbReference type="ARBA" id="ARBA00022989"/>
    </source>
</evidence>
<dbReference type="EC" id="4.6.1.1" evidence="4"/>
<dbReference type="PROSITE" id="PS50125">
    <property type="entry name" value="GUANYLATE_CYCLASE_2"/>
    <property type="match status" value="2"/>
</dbReference>
<evidence type="ECO:0000313" key="19">
    <source>
        <dbReference type="EMBL" id="KAJ6224664.1"/>
    </source>
</evidence>
<comment type="subcellular location">
    <subcellularLocation>
        <location evidence="3">Membrane</location>
        <topology evidence="3">Multi-pass membrane protein</topology>
    </subcellularLocation>
</comment>
<evidence type="ECO:0000256" key="10">
    <source>
        <dbReference type="ARBA" id="ARBA00022842"/>
    </source>
</evidence>
<keyword evidence="9" id="KW-0067">ATP-binding</keyword>
<comment type="similarity">
    <text evidence="16">Belongs to the adenylyl cyclase class-4/guanylyl cyclase family.</text>
</comment>
<keyword evidence="20" id="KW-1185">Reference proteome</keyword>
<evidence type="ECO:0000313" key="20">
    <source>
        <dbReference type="Proteomes" id="UP001142055"/>
    </source>
</evidence>
<evidence type="ECO:0000256" key="4">
    <source>
        <dbReference type="ARBA" id="ARBA00012201"/>
    </source>
</evidence>
<evidence type="ECO:0000256" key="16">
    <source>
        <dbReference type="RuleBase" id="RU000405"/>
    </source>
</evidence>
<dbReference type="SUPFAM" id="SSF55073">
    <property type="entry name" value="Nucleotide cyclase"/>
    <property type="match status" value="2"/>
</dbReference>
<reference evidence="19" key="1">
    <citation type="submission" date="2022-12" db="EMBL/GenBank/DDBJ databases">
        <title>Genome assemblies of Blomia tropicalis.</title>
        <authorList>
            <person name="Cui Y."/>
        </authorList>
    </citation>
    <scope>NUCLEOTIDE SEQUENCE</scope>
    <source>
        <tissue evidence="19">Adult mites</tissue>
    </source>
</reference>
<keyword evidence="13 17" id="KW-0472">Membrane</keyword>
<feature type="transmembrane region" description="Helical" evidence="17">
    <location>
        <begin position="630"/>
        <end position="651"/>
    </location>
</feature>
<keyword evidence="5 17" id="KW-0812">Transmembrane</keyword>
<accession>A0A9Q0RSB0</accession>
<evidence type="ECO:0000256" key="8">
    <source>
        <dbReference type="ARBA" id="ARBA00022741"/>
    </source>
</evidence>
<dbReference type="FunFam" id="3.30.70.1230:FF:000001">
    <property type="entry name" value="Adenylate cyclase"/>
    <property type="match status" value="1"/>
</dbReference>
<feature type="transmembrane region" description="Helical" evidence="17">
    <location>
        <begin position="78"/>
        <end position="98"/>
    </location>
</feature>
<dbReference type="InterPro" id="IPR018297">
    <property type="entry name" value="A/G_cyclase_CS"/>
</dbReference>
<organism evidence="19 20">
    <name type="scientific">Blomia tropicalis</name>
    <name type="common">Mite</name>
    <dbReference type="NCBI Taxonomy" id="40697"/>
    <lineage>
        <taxon>Eukaryota</taxon>
        <taxon>Metazoa</taxon>
        <taxon>Ecdysozoa</taxon>
        <taxon>Arthropoda</taxon>
        <taxon>Chelicerata</taxon>
        <taxon>Arachnida</taxon>
        <taxon>Acari</taxon>
        <taxon>Acariformes</taxon>
        <taxon>Sarcoptiformes</taxon>
        <taxon>Astigmata</taxon>
        <taxon>Glycyphagoidea</taxon>
        <taxon>Echimyopodidae</taxon>
        <taxon>Blomia</taxon>
    </lineage>
</organism>
<evidence type="ECO:0000256" key="17">
    <source>
        <dbReference type="SAM" id="Phobius"/>
    </source>
</evidence>
<dbReference type="AlphaFoldDB" id="A0A9Q0RSB0"/>
<dbReference type="PANTHER" id="PTHR45627">
    <property type="entry name" value="ADENYLATE CYCLASE TYPE 1"/>
    <property type="match status" value="1"/>
</dbReference>
<keyword evidence="6" id="KW-0479">Metal-binding</keyword>
<dbReference type="EMBL" id="JAPWDV010000001">
    <property type="protein sequence ID" value="KAJ6224664.1"/>
    <property type="molecule type" value="Genomic_DNA"/>
</dbReference>
<evidence type="ECO:0000256" key="5">
    <source>
        <dbReference type="ARBA" id="ARBA00022692"/>
    </source>
</evidence>
<dbReference type="GO" id="GO:0007189">
    <property type="term" value="P:adenylate cyclase-activating G protein-coupled receptor signaling pathway"/>
    <property type="evidence" value="ECO:0007669"/>
    <property type="project" value="TreeGrafter"/>
</dbReference>
<gene>
    <name evidence="19" type="ORF">RDWZM_003209</name>
</gene>
<dbReference type="GO" id="GO:0005886">
    <property type="term" value="C:plasma membrane"/>
    <property type="evidence" value="ECO:0007669"/>
    <property type="project" value="TreeGrafter"/>
</dbReference>
<evidence type="ECO:0000256" key="1">
    <source>
        <dbReference type="ARBA" id="ARBA00001593"/>
    </source>
</evidence>
<evidence type="ECO:0000256" key="3">
    <source>
        <dbReference type="ARBA" id="ARBA00004141"/>
    </source>
</evidence>
<keyword evidence="8" id="KW-0547">Nucleotide-binding</keyword>
<dbReference type="GO" id="GO:0006171">
    <property type="term" value="P:cAMP biosynthetic process"/>
    <property type="evidence" value="ECO:0007669"/>
    <property type="project" value="UniProtKB-KW"/>
</dbReference>
<feature type="transmembrane region" description="Helical" evidence="17">
    <location>
        <begin position="110"/>
        <end position="129"/>
    </location>
</feature>
<dbReference type="PANTHER" id="PTHR45627:SF12">
    <property type="entry name" value="ADENYLATE CYCLASE TYPE 2"/>
    <property type="match status" value="1"/>
</dbReference>
<feature type="transmembrane region" description="Helical" evidence="17">
    <location>
        <begin position="224"/>
        <end position="246"/>
    </location>
</feature>
<dbReference type="Proteomes" id="UP001142055">
    <property type="component" value="Chromosome 1"/>
</dbReference>
<feature type="transmembrane region" description="Helical" evidence="17">
    <location>
        <begin position="141"/>
        <end position="158"/>
    </location>
</feature>
<dbReference type="Gene3D" id="3.30.70.1230">
    <property type="entry name" value="Nucleotide cyclase"/>
    <property type="match status" value="2"/>
</dbReference>
<keyword evidence="15 16" id="KW-0456">Lyase</keyword>
<dbReference type="FunFam" id="3.30.70.1230:FF:000024">
    <property type="entry name" value="ACXA, isoform A"/>
    <property type="match status" value="1"/>
</dbReference>
<protein>
    <recommendedName>
        <fullName evidence="4">adenylate cyclase</fullName>
        <ecNumber evidence="4">4.6.1.1</ecNumber>
    </recommendedName>
</protein>
<evidence type="ECO:0000256" key="14">
    <source>
        <dbReference type="ARBA" id="ARBA00023180"/>
    </source>
</evidence>